<accession>A0A5C2SKR3</accession>
<feature type="transmembrane region" description="Helical" evidence="2">
    <location>
        <begin position="240"/>
        <end position="262"/>
    </location>
</feature>
<keyword evidence="2" id="KW-0472">Membrane</keyword>
<name>A0A5C2SKR3_9APHY</name>
<dbReference type="EMBL" id="ML122260">
    <property type="protein sequence ID" value="RPD62056.1"/>
    <property type="molecule type" value="Genomic_DNA"/>
</dbReference>
<keyword evidence="2" id="KW-1133">Transmembrane helix</keyword>
<protein>
    <submittedName>
        <fullName evidence="4">Uncharacterized protein</fullName>
    </submittedName>
</protein>
<organism evidence="4 5">
    <name type="scientific">Lentinus tigrinus ALCF2SS1-6</name>
    <dbReference type="NCBI Taxonomy" id="1328759"/>
    <lineage>
        <taxon>Eukaryota</taxon>
        <taxon>Fungi</taxon>
        <taxon>Dikarya</taxon>
        <taxon>Basidiomycota</taxon>
        <taxon>Agaricomycotina</taxon>
        <taxon>Agaricomycetes</taxon>
        <taxon>Polyporales</taxon>
        <taxon>Polyporaceae</taxon>
        <taxon>Lentinus</taxon>
    </lineage>
</organism>
<proteinExistence type="predicted"/>
<feature type="chain" id="PRO_5022820903" evidence="3">
    <location>
        <begin position="22"/>
        <end position="367"/>
    </location>
</feature>
<evidence type="ECO:0000256" key="2">
    <source>
        <dbReference type="SAM" id="Phobius"/>
    </source>
</evidence>
<dbReference type="AlphaFoldDB" id="A0A5C2SKR3"/>
<evidence type="ECO:0000256" key="1">
    <source>
        <dbReference type="SAM" id="MobiDB-lite"/>
    </source>
</evidence>
<keyword evidence="3" id="KW-0732">Signal</keyword>
<evidence type="ECO:0000256" key="3">
    <source>
        <dbReference type="SAM" id="SignalP"/>
    </source>
</evidence>
<keyword evidence="5" id="KW-1185">Reference proteome</keyword>
<dbReference type="Proteomes" id="UP000313359">
    <property type="component" value="Unassembled WGS sequence"/>
</dbReference>
<gene>
    <name evidence="4" type="ORF">L227DRAFT_609916</name>
</gene>
<keyword evidence="2" id="KW-0812">Transmembrane</keyword>
<evidence type="ECO:0000313" key="4">
    <source>
        <dbReference type="EMBL" id="RPD62056.1"/>
    </source>
</evidence>
<feature type="signal peptide" evidence="3">
    <location>
        <begin position="1"/>
        <end position="21"/>
    </location>
</feature>
<sequence length="367" mass="39073">MFVISFLAALQWISLYKAASAQTTQAVCTPEHAWMFNSKGQNPCLVAAYLHLPCAKGQNTNVDAMTKPTQFYTAINDECQCNMVSYALFQACQNCQFDNGTSVNSYSRFTLNCTTQNVGYPESVPVGTAVPAWAYQDVTATDVFNLANASIVAAQREYRQIASLSDPLSPRLLRLIPAASRTGLPDTTASLPAASSLPGTNTITTQTSPATSTEPNSPSIPPSAAASSQPAKPHTNVGPVVGGVAGGVLGLVLLGGMAFCYLRRRGIRPVRPSTGERQTVELMSPVYSSVGKGDVCRQWQWQPQPVVPMTGVTFYNPEDPRTYPYPSVPPAVAGGRPLSLRAPVPLVQPARQTAALAYYKGPVAAVL</sequence>
<feature type="region of interest" description="Disordered" evidence="1">
    <location>
        <begin position="184"/>
        <end position="234"/>
    </location>
</feature>
<dbReference type="OrthoDB" id="2797809at2759"/>
<reference evidence="4" key="1">
    <citation type="journal article" date="2018" name="Genome Biol. Evol.">
        <title>Genomics and development of Lentinus tigrinus, a white-rot wood-decaying mushroom with dimorphic fruiting bodies.</title>
        <authorList>
            <person name="Wu B."/>
            <person name="Xu Z."/>
            <person name="Knudson A."/>
            <person name="Carlson A."/>
            <person name="Chen N."/>
            <person name="Kovaka S."/>
            <person name="LaButti K."/>
            <person name="Lipzen A."/>
            <person name="Pennachio C."/>
            <person name="Riley R."/>
            <person name="Schakwitz W."/>
            <person name="Umezawa K."/>
            <person name="Ohm R.A."/>
            <person name="Grigoriev I.V."/>
            <person name="Nagy L.G."/>
            <person name="Gibbons J."/>
            <person name="Hibbett D."/>
        </authorList>
    </citation>
    <scope>NUCLEOTIDE SEQUENCE [LARGE SCALE GENOMIC DNA]</scope>
    <source>
        <strain evidence="4">ALCF2SS1-6</strain>
    </source>
</reference>
<evidence type="ECO:0000313" key="5">
    <source>
        <dbReference type="Proteomes" id="UP000313359"/>
    </source>
</evidence>
<feature type="compositionally biased region" description="Low complexity" evidence="1">
    <location>
        <begin position="200"/>
        <end position="234"/>
    </location>
</feature>
<dbReference type="STRING" id="1328759.A0A5C2SKR3"/>